<dbReference type="KEGG" id="nzl:D0T92_04205"/>
<keyword evidence="2" id="KW-1185">Reference proteome</keyword>
<evidence type="ECO:0000313" key="1">
    <source>
        <dbReference type="EMBL" id="QEY25818.1"/>
    </source>
</evidence>
<protein>
    <submittedName>
        <fullName evidence="1">Lipopolysaccharide heptosyltransferase</fullName>
    </submittedName>
</protein>
<accession>A0A5J6PSU7</accession>
<sequence>MLSDAAPIIQTIKIPPDFTPPENNYPHYRLLPVQTETGKFHCLFFYISAKEFLILEPKIKRYLAIRKLSEFVKTATFTVYETADG</sequence>
<dbReference type="GO" id="GO:0016740">
    <property type="term" value="F:transferase activity"/>
    <property type="evidence" value="ECO:0007669"/>
    <property type="project" value="UniProtKB-KW"/>
</dbReference>
<dbReference type="OrthoDB" id="8606060at2"/>
<reference evidence="1 2" key="1">
    <citation type="submission" date="2018-08" db="EMBL/GenBank/DDBJ databases">
        <title>Neisseria zalophi ATCC BAA-2455 complete genome.</title>
        <authorList>
            <person name="Veseli I.A."/>
            <person name="Buttler R."/>
            <person name="Mascarenhas dos Santos A.C."/>
            <person name="Pombert J.-F."/>
        </authorList>
    </citation>
    <scope>NUCLEOTIDE SEQUENCE [LARGE SCALE GENOMIC DNA]</scope>
    <source>
        <strain evidence="1 2">ATCC BAA-2455</strain>
    </source>
</reference>
<name>A0A5J6PSU7_9NEIS</name>
<proteinExistence type="predicted"/>
<dbReference type="EMBL" id="CP031700">
    <property type="protein sequence ID" value="QEY25818.1"/>
    <property type="molecule type" value="Genomic_DNA"/>
</dbReference>
<dbReference type="Proteomes" id="UP000325713">
    <property type="component" value="Chromosome"/>
</dbReference>
<gene>
    <name evidence="1" type="ORF">D0T92_04205</name>
</gene>
<keyword evidence="1" id="KW-0808">Transferase</keyword>
<evidence type="ECO:0000313" key="2">
    <source>
        <dbReference type="Proteomes" id="UP000325713"/>
    </source>
</evidence>
<dbReference type="AlphaFoldDB" id="A0A5J6PSU7"/>
<organism evidence="1 2">
    <name type="scientific">Neisseria zalophi</name>
    <dbReference type="NCBI Taxonomy" id="640030"/>
    <lineage>
        <taxon>Bacteria</taxon>
        <taxon>Pseudomonadati</taxon>
        <taxon>Pseudomonadota</taxon>
        <taxon>Betaproteobacteria</taxon>
        <taxon>Neisseriales</taxon>
        <taxon>Neisseriaceae</taxon>
        <taxon>Neisseria</taxon>
    </lineage>
</organism>